<feature type="region of interest" description="Phosphopantothenate--cysteine ligase" evidence="3">
    <location>
        <begin position="195"/>
        <end position="400"/>
    </location>
</feature>
<dbReference type="InterPro" id="IPR005252">
    <property type="entry name" value="CoaBC"/>
</dbReference>
<dbReference type="InterPro" id="IPR007085">
    <property type="entry name" value="DNA/pantothenate-metab_flavo_C"/>
</dbReference>
<keyword evidence="3" id="KW-0460">Magnesium</keyword>
<comment type="similarity">
    <text evidence="3">In the C-terminal section; belongs to the PPC synthetase family.</text>
</comment>
<dbReference type="HAMAP" id="MF_02225">
    <property type="entry name" value="CoaBC"/>
    <property type="match status" value="1"/>
</dbReference>
<evidence type="ECO:0000313" key="6">
    <source>
        <dbReference type="EMBL" id="MDF0594200.1"/>
    </source>
</evidence>
<feature type="binding site" evidence="3">
    <location>
        <position position="291"/>
    </location>
    <ligand>
        <name>CTP</name>
        <dbReference type="ChEBI" id="CHEBI:37563"/>
    </ligand>
</feature>
<dbReference type="SUPFAM" id="SSF102645">
    <property type="entry name" value="CoaB-like"/>
    <property type="match status" value="1"/>
</dbReference>
<dbReference type="InterPro" id="IPR003382">
    <property type="entry name" value="Flavoprotein"/>
</dbReference>
<feature type="binding site" evidence="3">
    <location>
        <position position="324"/>
    </location>
    <ligand>
        <name>CTP</name>
        <dbReference type="ChEBI" id="CHEBI:37563"/>
    </ligand>
</feature>
<evidence type="ECO:0000259" key="5">
    <source>
        <dbReference type="Pfam" id="PF04127"/>
    </source>
</evidence>
<comment type="caution">
    <text evidence="6">The sequence shown here is derived from an EMBL/GenBank/DDBJ whole genome shotgun (WGS) entry which is preliminary data.</text>
</comment>
<feature type="region of interest" description="Phosphopantothenoylcysteine decarboxylase" evidence="3">
    <location>
        <begin position="1"/>
        <end position="194"/>
    </location>
</feature>
<dbReference type="Gene3D" id="3.40.50.10300">
    <property type="entry name" value="CoaB-like"/>
    <property type="match status" value="1"/>
</dbReference>
<dbReference type="InterPro" id="IPR036551">
    <property type="entry name" value="Flavin_trans-like"/>
</dbReference>
<comment type="similarity">
    <text evidence="3">In the N-terminal section; belongs to the HFCD (homo-oligomeric flavin containing Cys decarboxylase) superfamily.</text>
</comment>
<keyword evidence="3" id="KW-0285">Flavoprotein</keyword>
<dbReference type="Proteomes" id="UP001215956">
    <property type="component" value="Unassembled WGS sequence"/>
</dbReference>
<comment type="cofactor">
    <cofactor evidence="3">
        <name>Mg(2+)</name>
        <dbReference type="ChEBI" id="CHEBI:18420"/>
    </cofactor>
</comment>
<comment type="caution">
    <text evidence="3">Lacks conserved residue(s) required for the propagation of feature annotation.</text>
</comment>
<accession>A0ABT5XHK7</accession>
<feature type="domain" description="Flavoprotein" evidence="4">
    <location>
        <begin position="18"/>
        <end position="177"/>
    </location>
</feature>
<keyword evidence="1 3" id="KW-0210">Decarboxylase</keyword>
<keyword evidence="3" id="KW-0288">FMN</keyword>
<sequence>MSSIISSTVSDSLSGKLIVLAVTGSIAAVRTVDLARDLIRRGATVHCVMSCAAMEIIHPYALEYASENPVVTRITGRVEHVEFCGVGGRADLLLIAPATANTIGKMACGIDDTPVTTYATTALGSGVPVVVVPAMHEAMYRHPAVLKNLDALRSMGVVVVGPRIEEEKAKIADNTDVVMEAERLLGPGDLAGKKVLVTSGATAEKVDPIRILTNRASGKTGAEIALEARRRGAEVTLVHRGHLGLPLREIFVESAEEMGCAVLAELEGGKYHAMIAAAAVSDYTLAPFAEKIKSGGELTLRLSPTSKIIGAVRSSHPDLKVVGFKAETFLSDDHLVSRARESMEKNRLDIVVANDVGKGGMGTEDNRVLILGRDGTISEVCGRKRMIAKAVIDALVVVLS</sequence>
<comment type="pathway">
    <text evidence="3">Cofactor biosynthesis; coenzyme A biosynthesis.</text>
</comment>
<dbReference type="EC" id="6.3.2.5" evidence="3"/>
<keyword evidence="3 6" id="KW-0436">Ligase</keyword>
<proteinExistence type="inferred from homology"/>
<evidence type="ECO:0000256" key="2">
    <source>
        <dbReference type="ARBA" id="ARBA00023239"/>
    </source>
</evidence>
<dbReference type="PANTHER" id="PTHR14359">
    <property type="entry name" value="HOMO-OLIGOMERIC FLAVIN CONTAINING CYS DECARBOXYLASE FAMILY"/>
    <property type="match status" value="1"/>
</dbReference>
<dbReference type="Pfam" id="PF02441">
    <property type="entry name" value="Flavoprotein"/>
    <property type="match status" value="1"/>
</dbReference>
<evidence type="ECO:0000256" key="1">
    <source>
        <dbReference type="ARBA" id="ARBA00022793"/>
    </source>
</evidence>
<dbReference type="NCBIfam" id="TIGR00521">
    <property type="entry name" value="coaBC_dfp"/>
    <property type="match status" value="1"/>
</dbReference>
<dbReference type="RefSeq" id="WP_316969895.1">
    <property type="nucleotide sequence ID" value="NZ_JARFPL010000052.1"/>
</dbReference>
<feature type="domain" description="DNA/pantothenate metabolism flavoprotein C-terminal" evidence="5">
    <location>
        <begin position="190"/>
        <end position="395"/>
    </location>
</feature>
<keyword evidence="3" id="KW-0511">Multifunctional enzyme</keyword>
<name>A0ABT5XHK7_9EURY</name>
<dbReference type="GO" id="GO:0004633">
    <property type="term" value="F:phosphopantothenoylcysteine decarboxylase activity"/>
    <property type="evidence" value="ECO:0007669"/>
    <property type="project" value="UniProtKB-EC"/>
</dbReference>
<keyword evidence="7" id="KW-1185">Reference proteome</keyword>
<dbReference type="EC" id="4.1.1.36" evidence="3"/>
<gene>
    <name evidence="3 6" type="primary">coaBC</name>
    <name evidence="6" type="ORF">P0O24_11470</name>
</gene>
<dbReference type="GO" id="GO:0004632">
    <property type="term" value="F:phosphopantothenate--cysteine ligase activity"/>
    <property type="evidence" value="ECO:0007669"/>
    <property type="project" value="UniProtKB-EC"/>
</dbReference>
<comment type="function">
    <text evidence="3">Catalyzes two sequential steps in the biosynthesis of coenzyme A. In the first step cysteine is conjugated to 4'-phosphopantothenate to form 4-phosphopantothenoylcysteine. In the second step the latter compound is decarboxylated to form 4'-phosphopantotheine.</text>
</comment>
<dbReference type="SUPFAM" id="SSF52507">
    <property type="entry name" value="Homo-oligomeric flavin-containing Cys decarboxylases, HFCD"/>
    <property type="match status" value="1"/>
</dbReference>
<evidence type="ECO:0000256" key="3">
    <source>
        <dbReference type="HAMAP-Rule" id="MF_02225"/>
    </source>
</evidence>
<protein>
    <recommendedName>
        <fullName evidence="3">Coenzyme A biosynthesis bifunctional protein CoaBC</fullName>
    </recommendedName>
    <alternativeName>
        <fullName evidence="3">DNA/pantothenate metabolism flavoprotein</fullName>
    </alternativeName>
    <alternativeName>
        <fullName evidence="3">Phosphopantothenoylcysteine synthetase/decarboxylase</fullName>
        <shortName evidence="3">PPCS-PPCDC</shortName>
    </alternativeName>
    <domain>
        <recommendedName>
            <fullName evidence="3">Phosphopantothenoylcysteine decarboxylase</fullName>
            <shortName evidence="3">PPC decarboxylase</shortName>
            <shortName evidence="3">PPC-DC</shortName>
            <ecNumber evidence="3">4.1.1.36</ecNumber>
        </recommendedName>
        <alternativeName>
            <fullName evidence="3">CoaC</fullName>
        </alternativeName>
    </domain>
    <domain>
        <recommendedName>
            <fullName evidence="3">Phosphopantothenate--cysteine ligase</fullName>
            <ecNumber evidence="3">6.3.2.5</ecNumber>
        </recommendedName>
        <alternativeName>
            <fullName evidence="3">CoaB</fullName>
        </alternativeName>
        <alternativeName>
            <fullName evidence="3">Phosphopantothenoylcysteine synthetase</fullName>
            <shortName evidence="3">PPC synthetase</shortName>
            <shortName evidence="3">PPC-S</shortName>
        </alternativeName>
    </domain>
</protein>
<comment type="catalytic activity">
    <reaction evidence="3">
        <text>(R)-4'-phosphopantothenate + L-cysteine + CTP = N-[(R)-4-phosphopantothenoyl]-L-cysteine + CMP + diphosphate + H(+)</text>
        <dbReference type="Rhea" id="RHEA:19397"/>
        <dbReference type="ChEBI" id="CHEBI:10986"/>
        <dbReference type="ChEBI" id="CHEBI:15378"/>
        <dbReference type="ChEBI" id="CHEBI:33019"/>
        <dbReference type="ChEBI" id="CHEBI:35235"/>
        <dbReference type="ChEBI" id="CHEBI:37563"/>
        <dbReference type="ChEBI" id="CHEBI:59458"/>
        <dbReference type="ChEBI" id="CHEBI:60377"/>
        <dbReference type="EC" id="6.3.2.5"/>
    </reaction>
</comment>
<keyword evidence="2 3" id="KW-0456">Lyase</keyword>
<comment type="catalytic activity">
    <reaction evidence="3">
        <text>N-[(R)-4-phosphopantothenoyl]-L-cysteine + H(+) = (R)-4'-phosphopantetheine + CO2</text>
        <dbReference type="Rhea" id="RHEA:16793"/>
        <dbReference type="ChEBI" id="CHEBI:15378"/>
        <dbReference type="ChEBI" id="CHEBI:16526"/>
        <dbReference type="ChEBI" id="CHEBI:59458"/>
        <dbReference type="ChEBI" id="CHEBI:61723"/>
        <dbReference type="EC" id="4.1.1.36"/>
    </reaction>
</comment>
<dbReference type="Gene3D" id="3.40.50.1950">
    <property type="entry name" value="Flavin prenyltransferase-like"/>
    <property type="match status" value="1"/>
</dbReference>
<dbReference type="Pfam" id="PF04127">
    <property type="entry name" value="DFP"/>
    <property type="match status" value="1"/>
</dbReference>
<evidence type="ECO:0000259" key="4">
    <source>
        <dbReference type="Pfam" id="PF02441"/>
    </source>
</evidence>
<comment type="cofactor">
    <cofactor evidence="3">
        <name>FMN</name>
        <dbReference type="ChEBI" id="CHEBI:58210"/>
    </cofactor>
    <text evidence="3">Binds 1 FMN per subunit.</text>
</comment>
<dbReference type="InterPro" id="IPR035929">
    <property type="entry name" value="CoaB-like_sf"/>
</dbReference>
<reference evidence="6 7" key="1">
    <citation type="submission" date="2023-03" db="EMBL/GenBank/DDBJ databases">
        <title>Whole genome sequencing of Methanotrichaceae archaeon M04Ac.</title>
        <authorList>
            <person name="Khomyakova M.A."/>
            <person name="Merkel A.Y."/>
            <person name="Slobodkin A.I."/>
        </authorList>
    </citation>
    <scope>NUCLEOTIDE SEQUENCE [LARGE SCALE GENOMIC DNA]</scope>
    <source>
        <strain evidence="6 7">M04Ac</strain>
    </source>
</reference>
<dbReference type="PANTHER" id="PTHR14359:SF6">
    <property type="entry name" value="PHOSPHOPANTOTHENOYLCYSTEINE DECARBOXYLASE"/>
    <property type="match status" value="1"/>
</dbReference>
<evidence type="ECO:0000313" key="7">
    <source>
        <dbReference type="Proteomes" id="UP001215956"/>
    </source>
</evidence>
<organism evidence="6 7">
    <name type="scientific">Candidatus Methanocrinis alkalitolerans</name>
    <dbReference type="NCBI Taxonomy" id="3033395"/>
    <lineage>
        <taxon>Archaea</taxon>
        <taxon>Methanobacteriati</taxon>
        <taxon>Methanobacteriota</taxon>
        <taxon>Stenosarchaea group</taxon>
        <taxon>Methanomicrobia</taxon>
        <taxon>Methanotrichales</taxon>
        <taxon>Methanotrichaceae</taxon>
        <taxon>Methanocrinis</taxon>
    </lineage>
</organism>
<feature type="binding site" evidence="3">
    <location>
        <position position="282"/>
    </location>
    <ligand>
        <name>CTP</name>
        <dbReference type="ChEBI" id="CHEBI:37563"/>
    </ligand>
</feature>
<keyword evidence="3" id="KW-0479">Metal-binding</keyword>
<dbReference type="EMBL" id="JARFPL010000052">
    <property type="protein sequence ID" value="MDF0594200.1"/>
    <property type="molecule type" value="Genomic_DNA"/>
</dbReference>